<dbReference type="InterPro" id="IPR029052">
    <property type="entry name" value="Metallo-depent_PP-like"/>
</dbReference>
<gene>
    <name evidence="3" type="ORF">QQ91_023895</name>
</gene>
<dbReference type="SUPFAM" id="SSF56300">
    <property type="entry name" value="Metallo-dependent phosphatases"/>
    <property type="match status" value="1"/>
</dbReference>
<feature type="domain" description="Calcineurin-like phosphoesterase" evidence="2">
    <location>
        <begin position="87"/>
        <end position="306"/>
    </location>
</feature>
<proteinExistence type="predicted"/>
<keyword evidence="1" id="KW-0732">Signal</keyword>
<dbReference type="PANTHER" id="PTHR22953">
    <property type="entry name" value="ACID PHOSPHATASE RELATED"/>
    <property type="match status" value="1"/>
</dbReference>
<evidence type="ECO:0000259" key="2">
    <source>
        <dbReference type="Pfam" id="PF00149"/>
    </source>
</evidence>
<dbReference type="PANTHER" id="PTHR22953:SF153">
    <property type="entry name" value="PURPLE ACID PHOSPHATASE"/>
    <property type="match status" value="1"/>
</dbReference>
<name>A0A0C1VB86_9CYAN</name>
<accession>A0A0C1VB86</accession>
<organism evidence="3">
    <name type="scientific">Lyngbya confervoides BDU141951</name>
    <dbReference type="NCBI Taxonomy" id="1574623"/>
    <lineage>
        <taxon>Bacteria</taxon>
        <taxon>Bacillati</taxon>
        <taxon>Cyanobacteriota</taxon>
        <taxon>Cyanophyceae</taxon>
        <taxon>Oscillatoriophycideae</taxon>
        <taxon>Oscillatoriales</taxon>
        <taxon>Microcoleaceae</taxon>
        <taxon>Lyngbya</taxon>
    </lineage>
</organism>
<comment type="caution">
    <text evidence="3">The sequence shown here is derived from an EMBL/GenBank/DDBJ whole genome shotgun (WGS) entry which is preliminary data.</text>
</comment>
<dbReference type="InterPro" id="IPR039331">
    <property type="entry name" value="PAPs-like"/>
</dbReference>
<sequence>MNWKRLGLLIILGLLSGIVFAYAHAAMQAPPPTTTSKAPTEITTTEVAAPTEALAVTAPSIELPAATQALLASLNQAPFQPERGDLRLVAISDLNGAYGSTDYDPDVDKAIALIPFWQPDLVVAGGDMIAGQSSSLTTAQIQAMWAAFDEHVRAPLDAAGIPFGFTIGNHDASGARGANGQFTFQQERDLATAYWQAPEHTPDVEFIDRADYPFFYTFRQGDVFFMAWDGSTHQIPPDKLTWVEQSLASEAAQSARLRILLSHLPLYAVAEGRNAPGEVMANAEQLRTMLERYNVHTYISGHHHAYYPGHRGKLQLLHMGIIGSGPRALIDSDLPRWKAITVLDIDFEQAESELIRYTTYDIQTLELIEYGQLPRYLAGHNGMVLRRDLELADLSTAEQSACQAKLGTALCS</sequence>
<evidence type="ECO:0000313" key="3">
    <source>
        <dbReference type="EMBL" id="NEV70140.1"/>
    </source>
</evidence>
<evidence type="ECO:0000256" key="1">
    <source>
        <dbReference type="ARBA" id="ARBA00022729"/>
    </source>
</evidence>
<reference evidence="3" key="3">
    <citation type="submission" date="2020-02" db="EMBL/GenBank/DDBJ databases">
        <authorList>
            <person name="Sarangi A.N."/>
            <person name="Ghosh S."/>
            <person name="Mukherjee M."/>
            <person name="Tripathy S."/>
        </authorList>
    </citation>
    <scope>NUCLEOTIDE SEQUENCE</scope>
    <source>
        <strain evidence="3">BDU141951</strain>
    </source>
</reference>
<dbReference type="Pfam" id="PF00149">
    <property type="entry name" value="Metallophos"/>
    <property type="match status" value="1"/>
</dbReference>
<dbReference type="Gene3D" id="3.60.21.10">
    <property type="match status" value="1"/>
</dbReference>
<reference evidence="3" key="2">
    <citation type="journal article" date="2015" name="Genome Announc.">
        <title>Draft Genome Sequence of Filamentous Marine Cyanobacterium Lyngbya confervoides Strain BDU141951.</title>
        <authorList>
            <person name="Chandrababunaidu M.M."/>
            <person name="Sen D."/>
            <person name="Tripathy S."/>
        </authorList>
    </citation>
    <scope>NUCLEOTIDE SEQUENCE</scope>
    <source>
        <strain evidence="3">BDU141951</strain>
    </source>
</reference>
<dbReference type="AlphaFoldDB" id="A0A0C1VB86"/>
<protein>
    <submittedName>
        <fullName evidence="3">Metallophosphoesterase</fullName>
    </submittedName>
</protein>
<dbReference type="InterPro" id="IPR004843">
    <property type="entry name" value="Calcineurin-like_PHP"/>
</dbReference>
<dbReference type="EMBL" id="JTHE02000003">
    <property type="protein sequence ID" value="NEV70140.1"/>
    <property type="molecule type" value="Genomic_DNA"/>
</dbReference>
<dbReference type="GO" id="GO:0003993">
    <property type="term" value="F:acid phosphatase activity"/>
    <property type="evidence" value="ECO:0007669"/>
    <property type="project" value="InterPro"/>
</dbReference>
<reference evidence="3" key="1">
    <citation type="submission" date="2014-11" db="EMBL/GenBank/DDBJ databases">
        <authorList>
            <person name="Malar M.C."/>
            <person name="Sen D."/>
            <person name="Tripathy S."/>
        </authorList>
    </citation>
    <scope>NUCLEOTIDE SEQUENCE</scope>
    <source>
        <strain evidence="3">BDU141951</strain>
    </source>
</reference>